<dbReference type="Proteomes" id="UP000224915">
    <property type="component" value="Unassembled WGS sequence"/>
</dbReference>
<comment type="caution">
    <text evidence="1">The sequence shown here is derived from an EMBL/GenBank/DDBJ whole genome shotgun (WGS) entry which is preliminary data.</text>
</comment>
<gene>
    <name evidence="1" type="ORF">ATL40_0390</name>
</gene>
<dbReference type="EMBL" id="PDJD01000001">
    <property type="protein sequence ID" value="PFG18843.1"/>
    <property type="molecule type" value="Genomic_DNA"/>
</dbReference>
<organism evidence="1 2">
    <name type="scientific">Serinibacter salmoneus</name>
    <dbReference type="NCBI Taxonomy" id="556530"/>
    <lineage>
        <taxon>Bacteria</taxon>
        <taxon>Bacillati</taxon>
        <taxon>Actinomycetota</taxon>
        <taxon>Actinomycetes</taxon>
        <taxon>Micrococcales</taxon>
        <taxon>Beutenbergiaceae</taxon>
        <taxon>Serinibacter</taxon>
    </lineage>
</organism>
<dbReference type="InterPro" id="IPR034660">
    <property type="entry name" value="DinB/YfiT-like"/>
</dbReference>
<keyword evidence="2" id="KW-1185">Reference proteome</keyword>
<dbReference type="AlphaFoldDB" id="A0A2A9CWQ9"/>
<dbReference type="InterPro" id="IPR007061">
    <property type="entry name" value="MST-like"/>
</dbReference>
<dbReference type="RefSeq" id="WP_098468070.1">
    <property type="nucleotide sequence ID" value="NZ_PDJD01000001.1"/>
</dbReference>
<accession>A0A2A9CWQ9</accession>
<name>A0A2A9CWQ9_9MICO</name>
<protein>
    <submittedName>
        <fullName evidence="1">Putative damage-inducible protein DinB</fullName>
    </submittedName>
</protein>
<dbReference type="Pfam" id="PF04978">
    <property type="entry name" value="MST"/>
    <property type="match status" value="1"/>
</dbReference>
<dbReference type="OrthoDB" id="4548523at2"/>
<proteinExistence type="predicted"/>
<evidence type="ECO:0000313" key="2">
    <source>
        <dbReference type="Proteomes" id="UP000224915"/>
    </source>
</evidence>
<dbReference type="Gene3D" id="1.20.120.450">
    <property type="entry name" value="dinb family like domain"/>
    <property type="match status" value="1"/>
</dbReference>
<reference evidence="1 2" key="1">
    <citation type="submission" date="2017-10" db="EMBL/GenBank/DDBJ databases">
        <title>Sequencing the genomes of 1000 actinobacteria strains.</title>
        <authorList>
            <person name="Klenk H.-P."/>
        </authorList>
    </citation>
    <scope>NUCLEOTIDE SEQUENCE [LARGE SCALE GENOMIC DNA]</scope>
    <source>
        <strain evidence="1 2">DSM 21801</strain>
    </source>
</reference>
<dbReference type="SUPFAM" id="SSF109854">
    <property type="entry name" value="DinB/YfiT-like putative metalloenzymes"/>
    <property type="match status" value="1"/>
</dbReference>
<sequence>MDEKAELNRHLRQSRSQVRAKLDGLSEVQVRWPLTRTGTNLLGLLKHTASVELGYVTVVFGRPEPELPWFADEAEVNADMWATAQESREEILALADLAEREAEATFAAHPLEAVGRVPWWGTHGREVTLREIMLHLVVEYARHAGHADILRELLDGGAGNGDGNLPEQPEGAWASYRDRLEGAALAASGASGPPSLWAPGRG</sequence>
<evidence type="ECO:0000313" key="1">
    <source>
        <dbReference type="EMBL" id="PFG18843.1"/>
    </source>
</evidence>